<name>A0ABR4IK49_9EURO</name>
<evidence type="ECO:0000313" key="3">
    <source>
        <dbReference type="Proteomes" id="UP001610335"/>
    </source>
</evidence>
<keyword evidence="3" id="KW-1185">Reference proteome</keyword>
<evidence type="ECO:0000313" key="2">
    <source>
        <dbReference type="EMBL" id="KAL2827173.1"/>
    </source>
</evidence>
<sequence length="581" mass="66338">MQLHQETKDSHAKVDDDFLEFCNVAPNTNRQSVKEIWRLDSNQASRIQIPSWLTSLLQDYTLALAVESSVPFLVRFRVDAILHHTLAMAKERTLEGANAEHGLVLSLTPDDITSLFETLFWGYQQVICLPHTFATKGDVLECAADYVLWYGDQRKLETNLVLIQAEEPIDGHGDQCLPVLAAMSIIQHNRTQGGRNKETYGLFTDSFRWIFFHLNEKNECSSWELNWMEGQQQTIICQLCKILDKAIVMKLLSDGGEWQQSFEHQSRWTVLTNEPSECGESETEDNMSDSDCESGYREVVTDFMSFSMEWFSKLEDKVRQFSSRFKDDKFNTELGEAFKLARTESQKDKKSFKLPTIAVTDIRPQDVYPTFYLKGDDEAGDEWHLKPQERRPVPEHLRAILSDYAQALGDADQNEEVTRARLDYGQEKDKGKRTSTQSTASFKSLHWQFETPIKFPWRYKGKVHLISGRTDYSLWYGGPNEAETNMVVVEARKRGSTGKAGRANTAIYGISTDSYSWTFLRLGANEKVSSHYLVWNEGKQVEIISQIHRIMSHAAVLSPASTNVSGKQPSVEEETGLSWGD</sequence>
<dbReference type="Proteomes" id="UP001610335">
    <property type="component" value="Unassembled WGS sequence"/>
</dbReference>
<feature type="region of interest" description="Disordered" evidence="1">
    <location>
        <begin position="561"/>
        <end position="581"/>
    </location>
</feature>
<accession>A0ABR4IK49</accession>
<gene>
    <name evidence="2" type="ORF">BDW59DRAFT_179191</name>
</gene>
<comment type="caution">
    <text evidence="2">The sequence shown here is derived from an EMBL/GenBank/DDBJ whole genome shotgun (WGS) entry which is preliminary data.</text>
</comment>
<dbReference type="EMBL" id="JBFXLS010000026">
    <property type="protein sequence ID" value="KAL2827173.1"/>
    <property type="molecule type" value="Genomic_DNA"/>
</dbReference>
<evidence type="ECO:0000256" key="1">
    <source>
        <dbReference type="SAM" id="MobiDB-lite"/>
    </source>
</evidence>
<protein>
    <submittedName>
        <fullName evidence="2">Uncharacterized protein</fullName>
    </submittedName>
</protein>
<organism evidence="2 3">
    <name type="scientific">Aspergillus cavernicola</name>
    <dbReference type="NCBI Taxonomy" id="176166"/>
    <lineage>
        <taxon>Eukaryota</taxon>
        <taxon>Fungi</taxon>
        <taxon>Dikarya</taxon>
        <taxon>Ascomycota</taxon>
        <taxon>Pezizomycotina</taxon>
        <taxon>Eurotiomycetes</taxon>
        <taxon>Eurotiomycetidae</taxon>
        <taxon>Eurotiales</taxon>
        <taxon>Aspergillaceae</taxon>
        <taxon>Aspergillus</taxon>
        <taxon>Aspergillus subgen. Nidulantes</taxon>
    </lineage>
</organism>
<proteinExistence type="predicted"/>
<reference evidence="2 3" key="1">
    <citation type="submission" date="2024-07" db="EMBL/GenBank/DDBJ databases">
        <title>Section-level genome sequencing and comparative genomics of Aspergillus sections Usti and Cavernicolus.</title>
        <authorList>
            <consortium name="Lawrence Berkeley National Laboratory"/>
            <person name="Nybo J.L."/>
            <person name="Vesth T.C."/>
            <person name="Theobald S."/>
            <person name="Frisvad J.C."/>
            <person name="Larsen T.O."/>
            <person name="Kjaerboelling I."/>
            <person name="Rothschild-Mancinelli K."/>
            <person name="Lyhne E.K."/>
            <person name="Kogle M.E."/>
            <person name="Barry K."/>
            <person name="Clum A."/>
            <person name="Na H."/>
            <person name="Ledsgaard L."/>
            <person name="Lin J."/>
            <person name="Lipzen A."/>
            <person name="Kuo A."/>
            <person name="Riley R."/>
            <person name="Mondo S."/>
            <person name="LaButti K."/>
            <person name="Haridas S."/>
            <person name="Pangalinan J."/>
            <person name="Salamov A.A."/>
            <person name="Simmons B.A."/>
            <person name="Magnuson J.K."/>
            <person name="Chen J."/>
            <person name="Drula E."/>
            <person name="Henrissat B."/>
            <person name="Wiebenga A."/>
            <person name="Lubbers R.J."/>
            <person name="Gomes A.C."/>
            <person name="Makela M.R."/>
            <person name="Stajich J."/>
            <person name="Grigoriev I.V."/>
            <person name="Mortensen U.H."/>
            <person name="De vries R.P."/>
            <person name="Baker S.E."/>
            <person name="Andersen M.R."/>
        </authorList>
    </citation>
    <scope>NUCLEOTIDE SEQUENCE [LARGE SCALE GENOMIC DNA]</scope>
    <source>
        <strain evidence="2 3">CBS 600.67</strain>
    </source>
</reference>